<dbReference type="EMBL" id="JAFNEN010000608">
    <property type="protein sequence ID" value="KAG8179684.1"/>
    <property type="molecule type" value="Genomic_DNA"/>
</dbReference>
<keyword evidence="3" id="KW-1185">Reference proteome</keyword>
<accession>A0AAV6U6A4</accession>
<dbReference type="AlphaFoldDB" id="A0AAV6U6A4"/>
<organism evidence="2 3">
    <name type="scientific">Oedothorax gibbosus</name>
    <dbReference type="NCBI Taxonomy" id="931172"/>
    <lineage>
        <taxon>Eukaryota</taxon>
        <taxon>Metazoa</taxon>
        <taxon>Ecdysozoa</taxon>
        <taxon>Arthropoda</taxon>
        <taxon>Chelicerata</taxon>
        <taxon>Arachnida</taxon>
        <taxon>Araneae</taxon>
        <taxon>Araneomorphae</taxon>
        <taxon>Entelegynae</taxon>
        <taxon>Araneoidea</taxon>
        <taxon>Linyphiidae</taxon>
        <taxon>Erigoninae</taxon>
        <taxon>Oedothorax</taxon>
    </lineage>
</organism>
<sequence length="76" mass="8211">MNQVSILKHIKPNSSNEPPKGERLNYEDSLQHGLSVCGPPGHAMPMKMKHVAALEPGPSRQDPITESGQIGPKCVD</sequence>
<gene>
    <name evidence="2" type="ORF">JTE90_021280</name>
</gene>
<dbReference type="Proteomes" id="UP000827092">
    <property type="component" value="Unassembled WGS sequence"/>
</dbReference>
<comment type="caution">
    <text evidence="2">The sequence shown here is derived from an EMBL/GenBank/DDBJ whole genome shotgun (WGS) entry which is preliminary data.</text>
</comment>
<feature type="region of interest" description="Disordered" evidence="1">
    <location>
        <begin position="1"/>
        <end position="24"/>
    </location>
</feature>
<evidence type="ECO:0000313" key="3">
    <source>
        <dbReference type="Proteomes" id="UP000827092"/>
    </source>
</evidence>
<reference evidence="2 3" key="1">
    <citation type="journal article" date="2022" name="Nat. Ecol. Evol.">
        <title>A masculinizing supergene underlies an exaggerated male reproductive morph in a spider.</title>
        <authorList>
            <person name="Hendrickx F."/>
            <person name="De Corte Z."/>
            <person name="Sonet G."/>
            <person name="Van Belleghem S.M."/>
            <person name="Kostlbacher S."/>
            <person name="Vangestel C."/>
        </authorList>
    </citation>
    <scope>NUCLEOTIDE SEQUENCE [LARGE SCALE GENOMIC DNA]</scope>
    <source>
        <strain evidence="2">W744_W776</strain>
    </source>
</reference>
<name>A0AAV6U6A4_9ARAC</name>
<proteinExistence type="predicted"/>
<feature type="region of interest" description="Disordered" evidence="1">
    <location>
        <begin position="55"/>
        <end position="76"/>
    </location>
</feature>
<evidence type="ECO:0000313" key="2">
    <source>
        <dbReference type="EMBL" id="KAG8179684.1"/>
    </source>
</evidence>
<evidence type="ECO:0000256" key="1">
    <source>
        <dbReference type="SAM" id="MobiDB-lite"/>
    </source>
</evidence>
<protein>
    <submittedName>
        <fullName evidence="2">Uncharacterized protein</fullName>
    </submittedName>
</protein>